<dbReference type="InterPro" id="IPR036396">
    <property type="entry name" value="Cyt_P450_sf"/>
</dbReference>
<evidence type="ECO:0000256" key="6">
    <source>
        <dbReference type="ARBA" id="ARBA00023002"/>
    </source>
</evidence>
<sequence length="421" mass="48276">MFATLLKAVLLLFCFVLVARLFYFSLVIPWLNNNPHTIKDPAKCRLVIAGDGEFIGKRNLLSPLKSRALSNTKIQAAFGIHNAFTSGEPDFVTQFVARAKEYINVTPGAWDANTRALQDAAQVWVEHPNGEIHLASMAQSLTLRFMMLTVFKTKFNAPHTTNSYLAGFARAINQAWMFAKEESGLIRFHHNQLLRDNITAFFPAYDFMQACGNPLNFILPGYETTWRVVLRLFLEIRRARNQDWIDTMVWYAMEPTKINYLDKSRGVSVENLVLEALRLYPPTRRIHRTFHFENEKKNTVDEVSYAADIEACHLSKKIWGRDALDFNPLRWARLTKEQSDAFMPFGSAPFECPAKPVFGPRIIAIVASMMIGEVEERGTWRLVGRDKQSADEYVNGIRLDNDRSAYDDLFLYLNDDSEEEI</sequence>
<protein>
    <recommendedName>
        <fullName evidence="11">Cytochrome P450</fullName>
    </recommendedName>
</protein>
<dbReference type="EMBL" id="KV907510">
    <property type="protein sequence ID" value="OOF91490.1"/>
    <property type="molecule type" value="Genomic_DNA"/>
</dbReference>
<dbReference type="GO" id="GO:0016020">
    <property type="term" value="C:membrane"/>
    <property type="evidence" value="ECO:0007669"/>
    <property type="project" value="UniProtKB-SubCell"/>
</dbReference>
<dbReference type="VEuPathDB" id="FungiDB:ASPCADRAFT_399852"/>
<evidence type="ECO:0000256" key="7">
    <source>
        <dbReference type="ARBA" id="ARBA00023004"/>
    </source>
</evidence>
<dbReference type="GO" id="GO:0020037">
    <property type="term" value="F:heme binding"/>
    <property type="evidence" value="ECO:0007669"/>
    <property type="project" value="InterPro"/>
</dbReference>
<dbReference type="AlphaFoldDB" id="A0A1R3RAI5"/>
<evidence type="ECO:0008006" key="11">
    <source>
        <dbReference type="Google" id="ProtNLM"/>
    </source>
</evidence>
<keyword evidence="7" id="KW-0408">Iron</keyword>
<keyword evidence="5" id="KW-1133">Transmembrane helix</keyword>
<evidence type="ECO:0000313" key="10">
    <source>
        <dbReference type="Proteomes" id="UP000188318"/>
    </source>
</evidence>
<reference evidence="10" key="1">
    <citation type="journal article" date="2017" name="Genome Biol.">
        <title>Comparative genomics reveals high biological diversity and specific adaptations in the industrially and medically important fungal genus Aspergillus.</title>
        <authorList>
            <person name="de Vries R.P."/>
            <person name="Riley R."/>
            <person name="Wiebenga A."/>
            <person name="Aguilar-Osorio G."/>
            <person name="Amillis S."/>
            <person name="Uchima C.A."/>
            <person name="Anderluh G."/>
            <person name="Asadollahi M."/>
            <person name="Askin M."/>
            <person name="Barry K."/>
            <person name="Battaglia E."/>
            <person name="Bayram O."/>
            <person name="Benocci T."/>
            <person name="Braus-Stromeyer S.A."/>
            <person name="Caldana C."/>
            <person name="Canovas D."/>
            <person name="Cerqueira G.C."/>
            <person name="Chen F."/>
            <person name="Chen W."/>
            <person name="Choi C."/>
            <person name="Clum A."/>
            <person name="Dos Santos R.A."/>
            <person name="Damasio A.R."/>
            <person name="Diallinas G."/>
            <person name="Emri T."/>
            <person name="Fekete E."/>
            <person name="Flipphi M."/>
            <person name="Freyberg S."/>
            <person name="Gallo A."/>
            <person name="Gournas C."/>
            <person name="Habgood R."/>
            <person name="Hainaut M."/>
            <person name="Harispe M.L."/>
            <person name="Henrissat B."/>
            <person name="Hilden K.S."/>
            <person name="Hope R."/>
            <person name="Hossain A."/>
            <person name="Karabika E."/>
            <person name="Karaffa L."/>
            <person name="Karanyi Z."/>
            <person name="Krasevec N."/>
            <person name="Kuo A."/>
            <person name="Kusch H."/>
            <person name="LaButti K."/>
            <person name="Lagendijk E.L."/>
            <person name="Lapidus A."/>
            <person name="Levasseur A."/>
            <person name="Lindquist E."/>
            <person name="Lipzen A."/>
            <person name="Logrieco A.F."/>
            <person name="MacCabe A."/>
            <person name="Maekelae M.R."/>
            <person name="Malavazi I."/>
            <person name="Melin P."/>
            <person name="Meyer V."/>
            <person name="Mielnichuk N."/>
            <person name="Miskei M."/>
            <person name="Molnar A.P."/>
            <person name="Mule G."/>
            <person name="Ngan C.Y."/>
            <person name="Orejas M."/>
            <person name="Orosz E."/>
            <person name="Ouedraogo J.P."/>
            <person name="Overkamp K.M."/>
            <person name="Park H.-S."/>
            <person name="Perrone G."/>
            <person name="Piumi F."/>
            <person name="Punt P.J."/>
            <person name="Ram A.F."/>
            <person name="Ramon A."/>
            <person name="Rauscher S."/>
            <person name="Record E."/>
            <person name="Riano-Pachon D.M."/>
            <person name="Robert V."/>
            <person name="Roehrig J."/>
            <person name="Ruller R."/>
            <person name="Salamov A."/>
            <person name="Salih N.S."/>
            <person name="Samson R.A."/>
            <person name="Sandor E."/>
            <person name="Sanguinetti M."/>
            <person name="Schuetze T."/>
            <person name="Sepcic K."/>
            <person name="Shelest E."/>
            <person name="Sherlock G."/>
            <person name="Sophianopoulou V."/>
            <person name="Squina F.M."/>
            <person name="Sun H."/>
            <person name="Susca A."/>
            <person name="Todd R.B."/>
            <person name="Tsang A."/>
            <person name="Unkles S.E."/>
            <person name="van de Wiele N."/>
            <person name="van Rossen-Uffink D."/>
            <person name="Oliveira J.V."/>
            <person name="Vesth T.C."/>
            <person name="Visser J."/>
            <person name="Yu J.-H."/>
            <person name="Zhou M."/>
            <person name="Andersen M.R."/>
            <person name="Archer D.B."/>
            <person name="Baker S.E."/>
            <person name="Benoit I."/>
            <person name="Brakhage A.A."/>
            <person name="Braus G.H."/>
            <person name="Fischer R."/>
            <person name="Frisvad J.C."/>
            <person name="Goldman G.H."/>
            <person name="Houbraken J."/>
            <person name="Oakley B."/>
            <person name="Pocsi I."/>
            <person name="Scazzocchio C."/>
            <person name="Seiboth B."/>
            <person name="vanKuyk P.A."/>
            <person name="Wortman J."/>
            <person name="Dyer P.S."/>
            <person name="Grigoriev I.V."/>
        </authorList>
    </citation>
    <scope>NUCLEOTIDE SEQUENCE [LARGE SCALE GENOMIC DNA]</scope>
    <source>
        <strain evidence="10">ITEM 5010</strain>
    </source>
</reference>
<dbReference type="PANTHER" id="PTHR24282:SF211">
    <property type="entry name" value="CYTOCHROME P450-RELATED"/>
    <property type="match status" value="1"/>
</dbReference>
<dbReference type="GO" id="GO:0016705">
    <property type="term" value="F:oxidoreductase activity, acting on paired donors, with incorporation or reduction of molecular oxygen"/>
    <property type="evidence" value="ECO:0007669"/>
    <property type="project" value="InterPro"/>
</dbReference>
<keyword evidence="10" id="KW-1185">Reference proteome</keyword>
<dbReference type="Gene3D" id="1.10.630.10">
    <property type="entry name" value="Cytochrome P450"/>
    <property type="match status" value="1"/>
</dbReference>
<evidence type="ECO:0000256" key="3">
    <source>
        <dbReference type="ARBA" id="ARBA00022692"/>
    </source>
</evidence>
<keyword evidence="4" id="KW-0479">Metal-binding</keyword>
<dbReference type="InterPro" id="IPR050665">
    <property type="entry name" value="Cytochrome_P450_Monooxygen"/>
</dbReference>
<evidence type="ECO:0000256" key="2">
    <source>
        <dbReference type="ARBA" id="ARBA00022617"/>
    </source>
</evidence>
<evidence type="ECO:0000256" key="8">
    <source>
        <dbReference type="ARBA" id="ARBA00023136"/>
    </source>
</evidence>
<dbReference type="PANTHER" id="PTHR24282">
    <property type="entry name" value="CYTOCHROME P450 FAMILY MEMBER"/>
    <property type="match status" value="1"/>
</dbReference>
<dbReference type="GO" id="GO:0004497">
    <property type="term" value="F:monooxygenase activity"/>
    <property type="evidence" value="ECO:0007669"/>
    <property type="project" value="InterPro"/>
</dbReference>
<evidence type="ECO:0000256" key="5">
    <source>
        <dbReference type="ARBA" id="ARBA00022989"/>
    </source>
</evidence>
<dbReference type="CDD" id="cd20626">
    <property type="entry name" value="CYP_Pc22g25500-like"/>
    <property type="match status" value="1"/>
</dbReference>
<evidence type="ECO:0000256" key="1">
    <source>
        <dbReference type="ARBA" id="ARBA00004370"/>
    </source>
</evidence>
<dbReference type="OrthoDB" id="10029320at2759"/>
<keyword evidence="8" id="KW-0472">Membrane</keyword>
<dbReference type="STRING" id="602072.A0A1R3RAI5"/>
<keyword evidence="3" id="KW-0812">Transmembrane</keyword>
<comment type="subcellular location">
    <subcellularLocation>
        <location evidence="1">Membrane</location>
    </subcellularLocation>
</comment>
<name>A0A1R3RAI5_ASPC5</name>
<keyword evidence="2" id="KW-0349">Heme</keyword>
<dbReference type="Proteomes" id="UP000188318">
    <property type="component" value="Unassembled WGS sequence"/>
</dbReference>
<evidence type="ECO:0000256" key="4">
    <source>
        <dbReference type="ARBA" id="ARBA00022723"/>
    </source>
</evidence>
<gene>
    <name evidence="9" type="ORF">ASPCADRAFT_399852</name>
</gene>
<dbReference type="OMA" id="SFETMWR"/>
<dbReference type="SUPFAM" id="SSF48264">
    <property type="entry name" value="Cytochrome P450"/>
    <property type="match status" value="1"/>
</dbReference>
<evidence type="ECO:0000313" key="9">
    <source>
        <dbReference type="EMBL" id="OOF91490.1"/>
    </source>
</evidence>
<proteinExistence type="predicted"/>
<organism evidence="9 10">
    <name type="scientific">Aspergillus carbonarius (strain ITEM 5010)</name>
    <dbReference type="NCBI Taxonomy" id="602072"/>
    <lineage>
        <taxon>Eukaryota</taxon>
        <taxon>Fungi</taxon>
        <taxon>Dikarya</taxon>
        <taxon>Ascomycota</taxon>
        <taxon>Pezizomycotina</taxon>
        <taxon>Eurotiomycetes</taxon>
        <taxon>Eurotiomycetidae</taxon>
        <taxon>Eurotiales</taxon>
        <taxon>Aspergillaceae</taxon>
        <taxon>Aspergillus</taxon>
        <taxon>Aspergillus subgen. Circumdati</taxon>
    </lineage>
</organism>
<accession>A0A1R3RAI5</accession>
<keyword evidence="6" id="KW-0560">Oxidoreductase</keyword>
<dbReference type="GO" id="GO:0005506">
    <property type="term" value="F:iron ion binding"/>
    <property type="evidence" value="ECO:0007669"/>
    <property type="project" value="InterPro"/>
</dbReference>